<evidence type="ECO:0000313" key="2">
    <source>
        <dbReference type="Proteomes" id="UP000448867"/>
    </source>
</evidence>
<dbReference type="RefSeq" id="WP_170289305.1">
    <property type="nucleotide sequence ID" value="NZ_WKKI01000002.1"/>
</dbReference>
<name>A0A7X2IW84_9BACI</name>
<comment type="caution">
    <text evidence="1">The sequence shown here is derived from an EMBL/GenBank/DDBJ whole genome shotgun (WGS) entry which is preliminary data.</text>
</comment>
<gene>
    <name evidence="1" type="ORF">GJU40_02070</name>
</gene>
<dbReference type="InterPro" id="IPR014913">
    <property type="entry name" value="YppE-like"/>
</dbReference>
<dbReference type="Gene3D" id="1.20.120.440">
    <property type="entry name" value="YppE-like"/>
    <property type="match status" value="1"/>
</dbReference>
<dbReference type="SUPFAM" id="SSF140415">
    <property type="entry name" value="YppE-like"/>
    <property type="match status" value="1"/>
</dbReference>
<dbReference type="AlphaFoldDB" id="A0A7X2IW84"/>
<organism evidence="1 2">
    <name type="scientific">Metabacillus lacus</name>
    <dbReference type="NCBI Taxonomy" id="1983721"/>
    <lineage>
        <taxon>Bacteria</taxon>
        <taxon>Bacillati</taxon>
        <taxon>Bacillota</taxon>
        <taxon>Bacilli</taxon>
        <taxon>Bacillales</taxon>
        <taxon>Bacillaceae</taxon>
        <taxon>Metabacillus</taxon>
    </lineage>
</organism>
<protein>
    <submittedName>
        <fullName evidence="1">DUF1798 family protein</fullName>
    </submittedName>
</protein>
<dbReference type="Pfam" id="PF08807">
    <property type="entry name" value="DUF1798"/>
    <property type="match status" value="1"/>
</dbReference>
<evidence type="ECO:0000313" key="1">
    <source>
        <dbReference type="EMBL" id="MRX70953.1"/>
    </source>
</evidence>
<keyword evidence="2" id="KW-1185">Reference proteome</keyword>
<sequence>MKDDVRILTEKLLQQAQISMDNFQETLLKDGENDFFSVVKPAVEEADSLIDEWKKKTAQWIKEAAPKYIHISQVEAAAENLEQLVLQSYYKDSKQKRFKNQKESIDYFLQSILDELS</sequence>
<dbReference type="Proteomes" id="UP000448867">
    <property type="component" value="Unassembled WGS sequence"/>
</dbReference>
<proteinExistence type="predicted"/>
<dbReference type="EMBL" id="WKKI01000002">
    <property type="protein sequence ID" value="MRX70953.1"/>
    <property type="molecule type" value="Genomic_DNA"/>
</dbReference>
<accession>A0A7X2IW84</accession>
<dbReference type="InterPro" id="IPR023351">
    <property type="entry name" value="YppE-like_sf"/>
</dbReference>
<reference evidence="1 2" key="1">
    <citation type="submission" date="2019-11" db="EMBL/GenBank/DDBJ databases">
        <title>Bacillus lacus genome.</title>
        <authorList>
            <person name="Allen C.J."/>
            <person name="Newman J.D."/>
        </authorList>
    </citation>
    <scope>NUCLEOTIDE SEQUENCE [LARGE SCALE GENOMIC DNA]</scope>
    <source>
        <strain evidence="1 2">KCTC 33946</strain>
    </source>
</reference>